<feature type="region of interest" description="Disordered" evidence="1">
    <location>
        <begin position="191"/>
        <end position="264"/>
    </location>
</feature>
<dbReference type="PANTHER" id="PTHR13138:SF3">
    <property type="entry name" value="CD2 ANTIGEN CYTOPLASMIC TAIL-BINDING PROTEIN 2"/>
    <property type="match status" value="1"/>
</dbReference>
<feature type="compositionally biased region" description="Basic and acidic residues" evidence="1">
    <location>
        <begin position="147"/>
        <end position="156"/>
    </location>
</feature>
<dbReference type="AlphaFoldDB" id="A0A7S4JTE0"/>
<dbReference type="EMBL" id="HBKQ01048402">
    <property type="protein sequence ID" value="CAE2273380.1"/>
    <property type="molecule type" value="Transcribed_RNA"/>
</dbReference>
<evidence type="ECO:0000313" key="3">
    <source>
        <dbReference type="EMBL" id="CAE2273380.1"/>
    </source>
</evidence>
<sequence length="402" mass="42547">MDAERDSGLGYFDGDTFVFRQRGQGGDDDGKADSDEEDAWVDGLEKKAGEEGADKDGPLGGRSKGGAASGEAFLNRISKKRKAGEGEEGEGEEDLTSRSREELYADLSELIAGDDETVVGALRRYGDIIRRAKKSSTASRYRRKRDRAQAEAKATEGEDVPSAGSAAAAAEAARKSLGRLTSLADALLGRHDDGDVYDRTKGQLRRMAGTAASSTAAAAAGASASPPPAKRRNYFSDSAASSEADKAKTDDGFPASAAPSPKAEIKWEYRGNADSKLHGPYTTTQMMQWTQAGYFVGEAAVDVRMVRAEDDDDGAETKAAAGAGVEKDDKAKEGEEKKKDTADDLMADLMESDEDEDNEDAEKEQAGKDNEDGKGGAAGEKGAIASNGEWRKSDAVDFASYL</sequence>
<name>A0A7S4JTE0_9STRA</name>
<gene>
    <name evidence="3" type="ORF">OAUR00152_LOCUS33416</name>
</gene>
<evidence type="ECO:0000259" key="2">
    <source>
        <dbReference type="PROSITE" id="PS50829"/>
    </source>
</evidence>
<dbReference type="GO" id="GO:0005682">
    <property type="term" value="C:U5 snRNP"/>
    <property type="evidence" value="ECO:0007669"/>
    <property type="project" value="InterPro"/>
</dbReference>
<evidence type="ECO:0000256" key="1">
    <source>
        <dbReference type="SAM" id="MobiDB-lite"/>
    </source>
</evidence>
<feature type="region of interest" description="Disordered" evidence="1">
    <location>
        <begin position="133"/>
        <end position="171"/>
    </location>
</feature>
<feature type="compositionally biased region" description="Gly residues" evidence="1">
    <location>
        <begin position="58"/>
        <end position="68"/>
    </location>
</feature>
<feature type="compositionally biased region" description="Low complexity" evidence="1">
    <location>
        <begin position="208"/>
        <end position="224"/>
    </location>
</feature>
<dbReference type="Pfam" id="PF02213">
    <property type="entry name" value="GYF"/>
    <property type="match status" value="1"/>
</dbReference>
<dbReference type="PANTHER" id="PTHR13138">
    <property type="entry name" value="PROTEIN LIN1"/>
    <property type="match status" value="1"/>
</dbReference>
<feature type="compositionally biased region" description="Basic and acidic residues" evidence="1">
    <location>
        <begin position="43"/>
        <end position="57"/>
    </location>
</feature>
<feature type="region of interest" description="Disordered" evidence="1">
    <location>
        <begin position="307"/>
        <end position="402"/>
    </location>
</feature>
<dbReference type="InterPro" id="IPR039905">
    <property type="entry name" value="CD2BP2/Lin1"/>
</dbReference>
<reference evidence="3" key="1">
    <citation type="submission" date="2021-01" db="EMBL/GenBank/DDBJ databases">
        <authorList>
            <person name="Corre E."/>
            <person name="Pelletier E."/>
            <person name="Niang G."/>
            <person name="Scheremetjew M."/>
            <person name="Finn R."/>
            <person name="Kale V."/>
            <person name="Holt S."/>
            <person name="Cochrane G."/>
            <person name="Meng A."/>
            <person name="Brown T."/>
            <person name="Cohen L."/>
        </authorList>
    </citation>
    <scope>NUCLEOTIDE SEQUENCE</scope>
    <source>
        <strain evidence="3">Isolate 1302-5</strain>
    </source>
</reference>
<feature type="domain" description="GYF" evidence="2">
    <location>
        <begin position="264"/>
        <end position="323"/>
    </location>
</feature>
<dbReference type="InterPro" id="IPR035445">
    <property type="entry name" value="GYF-like_dom_sf"/>
</dbReference>
<feature type="compositionally biased region" description="Basic and acidic residues" evidence="1">
    <location>
        <begin position="325"/>
        <end position="342"/>
    </location>
</feature>
<dbReference type="PROSITE" id="PS50829">
    <property type="entry name" value="GYF"/>
    <property type="match status" value="1"/>
</dbReference>
<dbReference type="Gene3D" id="3.30.1490.40">
    <property type="match status" value="1"/>
</dbReference>
<feature type="compositionally biased region" description="Basic and acidic residues" evidence="1">
    <location>
        <begin position="191"/>
        <end position="201"/>
    </location>
</feature>
<dbReference type="InterPro" id="IPR003169">
    <property type="entry name" value="GYF"/>
</dbReference>
<feature type="compositionally biased region" description="Low complexity" evidence="1">
    <location>
        <begin position="162"/>
        <end position="171"/>
    </location>
</feature>
<feature type="region of interest" description="Disordered" evidence="1">
    <location>
        <begin position="1"/>
        <end position="100"/>
    </location>
</feature>
<feature type="compositionally biased region" description="Acidic residues" evidence="1">
    <location>
        <begin position="343"/>
        <end position="362"/>
    </location>
</feature>
<protein>
    <recommendedName>
        <fullName evidence="2">GYF domain-containing protein</fullName>
    </recommendedName>
</protein>
<dbReference type="SUPFAM" id="SSF55277">
    <property type="entry name" value="GYF domain"/>
    <property type="match status" value="1"/>
</dbReference>
<proteinExistence type="predicted"/>
<dbReference type="SMART" id="SM00444">
    <property type="entry name" value="GYF"/>
    <property type="match status" value="1"/>
</dbReference>
<feature type="compositionally biased region" description="Basic and acidic residues" evidence="1">
    <location>
        <begin position="363"/>
        <end position="374"/>
    </location>
</feature>
<organism evidence="3">
    <name type="scientific">Odontella aurita</name>
    <dbReference type="NCBI Taxonomy" id="265563"/>
    <lineage>
        <taxon>Eukaryota</taxon>
        <taxon>Sar</taxon>
        <taxon>Stramenopiles</taxon>
        <taxon>Ochrophyta</taxon>
        <taxon>Bacillariophyta</taxon>
        <taxon>Mediophyceae</taxon>
        <taxon>Biddulphiophycidae</taxon>
        <taxon>Eupodiscales</taxon>
        <taxon>Odontellaceae</taxon>
        <taxon>Odontella</taxon>
    </lineage>
</organism>
<accession>A0A7S4JTE0</accession>